<dbReference type="SUPFAM" id="SSF55144">
    <property type="entry name" value="LigT-like"/>
    <property type="match status" value="1"/>
</dbReference>
<dbReference type="EMBL" id="JACDTZ010000001">
    <property type="protein sequence ID" value="MBA5243385.1"/>
    <property type="molecule type" value="Genomic_DNA"/>
</dbReference>
<proteinExistence type="predicted"/>
<dbReference type="RefSeq" id="WP_181888145.1">
    <property type="nucleotide sequence ID" value="NZ_JACDTZ010000001.1"/>
</dbReference>
<dbReference type="Gene3D" id="3.90.1140.10">
    <property type="entry name" value="Cyclic phosphodiesterase"/>
    <property type="match status" value="1"/>
</dbReference>
<sequence>MSPENILLRLPEAEEQAVRAIYAELAERGFPQQHQRPHISVTFAPAMHRRAIAAASDLLPPVLPAALRRSGVAIFGTKSKQTVAWLLEAPEDLERAARAVSAANPEGRGERWIPHLTMGLRLPKRIVPDYIAALQEVTSPHFKELTAQRAVFYQPSLGTEFEF</sequence>
<evidence type="ECO:0000313" key="2">
    <source>
        <dbReference type="Proteomes" id="UP000523682"/>
    </source>
</evidence>
<keyword evidence="2" id="KW-1185">Reference proteome</keyword>
<gene>
    <name evidence="1" type="ORF">H0193_00885</name>
</gene>
<name>A0A7W2E9B5_9CORY</name>
<dbReference type="AlphaFoldDB" id="A0A7W2E9B5"/>
<reference evidence="1 2" key="1">
    <citation type="submission" date="2020-07" db="EMBL/GenBank/DDBJ databases">
        <title>Draft genome and description of Corynebacterium haemomassiliense strain Marseile-Q3615 sp. nov.</title>
        <authorList>
            <person name="Boxberger M."/>
            <person name="La Scola B."/>
        </authorList>
    </citation>
    <scope>NUCLEOTIDE SEQUENCE [LARGE SCALE GENOMIC DNA]</scope>
    <source>
        <strain evidence="1 2">Marseille-Q3615</strain>
    </source>
</reference>
<organism evidence="1 2">
    <name type="scientific">Corynebacterium haemomassiliense</name>
    <dbReference type="NCBI Taxonomy" id="2754726"/>
    <lineage>
        <taxon>Bacteria</taxon>
        <taxon>Bacillati</taxon>
        <taxon>Actinomycetota</taxon>
        <taxon>Actinomycetes</taxon>
        <taxon>Mycobacteriales</taxon>
        <taxon>Corynebacteriaceae</taxon>
        <taxon>Corynebacterium</taxon>
    </lineage>
</organism>
<accession>A0A7W2E9B5</accession>
<evidence type="ECO:0000313" key="1">
    <source>
        <dbReference type="EMBL" id="MBA5243385.1"/>
    </source>
</evidence>
<keyword evidence="1" id="KW-0436">Ligase</keyword>
<dbReference type="InterPro" id="IPR009097">
    <property type="entry name" value="Cyclic_Pdiesterase"/>
</dbReference>
<dbReference type="Proteomes" id="UP000523682">
    <property type="component" value="Unassembled WGS sequence"/>
</dbReference>
<comment type="caution">
    <text evidence="1">The sequence shown here is derived from an EMBL/GenBank/DDBJ whole genome shotgun (WGS) entry which is preliminary data.</text>
</comment>
<dbReference type="GO" id="GO:0016874">
    <property type="term" value="F:ligase activity"/>
    <property type="evidence" value="ECO:0007669"/>
    <property type="project" value="UniProtKB-KW"/>
</dbReference>
<protein>
    <submittedName>
        <fullName evidence="1">2'-5' RNA ligase</fullName>
    </submittedName>
</protein>